<evidence type="ECO:0000313" key="8">
    <source>
        <dbReference type="Proteomes" id="UP000749471"/>
    </source>
</evidence>
<reference evidence="7 8" key="1">
    <citation type="submission" date="2021-06" db="EMBL/GenBank/DDBJ databases">
        <authorList>
            <person name="Sun Q."/>
            <person name="Li D."/>
        </authorList>
    </citation>
    <scope>NUCLEOTIDE SEQUENCE [LARGE SCALE GENOMIC DNA]</scope>
    <source>
        <strain evidence="7 8">MSJ-40</strain>
    </source>
</reference>
<proteinExistence type="inferred from homology"/>
<sequence length="348" mass="40375">MNNILKKFKNNVIIIDSGIDINNKDFSECIIGGLSFEYDNNKELVIKKDSYNDENGHGTFCASVIQRVSSSVNIFVVKILNKEAETHSKALIEALKYVKNIDIRVVNLSVATINEEYKDELYKVCNELYKQGKIIICSLENSNNDSFPAVFKNVIGVRGMPFTNSYNYWYNSAKKIQCVADITPVLVPTLDNKYKMFGGNSKATSLFTGLVLNMLDKNDNISFEELNQLLEYKAVKNFWKDDDTNNINSCFCEISDWKSNYSKKNLMKLEKIFVKVLNLSQQDIPLLYKYMLPNDKIYYKSKDFYEIIKNIEKEFNIKIDYKLLSFSTFESIYSLLDFINVRVNHDYR</sequence>
<dbReference type="PANTHER" id="PTHR43806:SF11">
    <property type="entry name" value="CEREVISIN-RELATED"/>
    <property type="match status" value="1"/>
</dbReference>
<feature type="active site" description="Charge relay system" evidence="5">
    <location>
        <position position="16"/>
    </location>
</feature>
<dbReference type="Proteomes" id="UP000749471">
    <property type="component" value="Unassembled WGS sequence"/>
</dbReference>
<keyword evidence="4 5" id="KW-0720">Serine protease</keyword>
<dbReference type="PANTHER" id="PTHR43806">
    <property type="entry name" value="PEPTIDASE S8"/>
    <property type="match status" value="1"/>
</dbReference>
<feature type="domain" description="Peptidase S8/S53" evidence="6">
    <location>
        <begin position="12"/>
        <end position="237"/>
    </location>
</feature>
<organism evidence="7 8">
    <name type="scientific">Tissierella simiarum</name>
    <dbReference type="NCBI Taxonomy" id="2841534"/>
    <lineage>
        <taxon>Bacteria</taxon>
        <taxon>Bacillati</taxon>
        <taxon>Bacillota</taxon>
        <taxon>Tissierellia</taxon>
        <taxon>Tissierellales</taxon>
        <taxon>Tissierellaceae</taxon>
        <taxon>Tissierella</taxon>
    </lineage>
</organism>
<dbReference type="InterPro" id="IPR023827">
    <property type="entry name" value="Peptidase_S8_Asp-AS"/>
</dbReference>
<dbReference type="PROSITE" id="PS51892">
    <property type="entry name" value="SUBTILASE"/>
    <property type="match status" value="1"/>
</dbReference>
<evidence type="ECO:0000313" key="7">
    <source>
        <dbReference type="EMBL" id="MBU5438462.1"/>
    </source>
</evidence>
<evidence type="ECO:0000256" key="3">
    <source>
        <dbReference type="ARBA" id="ARBA00022801"/>
    </source>
</evidence>
<keyword evidence="3 5" id="KW-0378">Hydrolase</keyword>
<keyword evidence="8" id="KW-1185">Reference proteome</keyword>
<dbReference type="EMBL" id="JAHLPM010000008">
    <property type="protein sequence ID" value="MBU5438462.1"/>
    <property type="molecule type" value="Genomic_DNA"/>
</dbReference>
<name>A0ABS6E6Q6_9FIRM</name>
<keyword evidence="2 5" id="KW-0645">Protease</keyword>
<dbReference type="PROSITE" id="PS00136">
    <property type="entry name" value="SUBTILASE_ASP"/>
    <property type="match status" value="1"/>
</dbReference>
<dbReference type="InterPro" id="IPR000209">
    <property type="entry name" value="Peptidase_S8/S53_dom"/>
</dbReference>
<comment type="similarity">
    <text evidence="1 5">Belongs to the peptidase S8 family.</text>
</comment>
<dbReference type="Pfam" id="PF00082">
    <property type="entry name" value="Peptidase_S8"/>
    <property type="match status" value="1"/>
</dbReference>
<accession>A0ABS6E6Q6</accession>
<evidence type="ECO:0000256" key="4">
    <source>
        <dbReference type="ARBA" id="ARBA00022825"/>
    </source>
</evidence>
<protein>
    <submittedName>
        <fullName evidence="7">S8 family serine peptidase</fullName>
    </submittedName>
</protein>
<dbReference type="InterPro" id="IPR050131">
    <property type="entry name" value="Peptidase_S8_subtilisin-like"/>
</dbReference>
<evidence type="ECO:0000256" key="2">
    <source>
        <dbReference type="ARBA" id="ARBA00022670"/>
    </source>
</evidence>
<feature type="active site" description="Charge relay system" evidence="5">
    <location>
        <position position="201"/>
    </location>
</feature>
<evidence type="ECO:0000256" key="1">
    <source>
        <dbReference type="ARBA" id="ARBA00011073"/>
    </source>
</evidence>
<comment type="caution">
    <text evidence="7">The sequence shown here is derived from an EMBL/GenBank/DDBJ whole genome shotgun (WGS) entry which is preliminary data.</text>
</comment>
<dbReference type="RefSeq" id="WP_216519590.1">
    <property type="nucleotide sequence ID" value="NZ_JAHLPM010000008.1"/>
</dbReference>
<feature type="active site" description="Charge relay system" evidence="5">
    <location>
        <position position="57"/>
    </location>
</feature>
<gene>
    <name evidence="7" type="ORF">KQI42_10605</name>
</gene>
<evidence type="ECO:0000256" key="5">
    <source>
        <dbReference type="PROSITE-ProRule" id="PRU01240"/>
    </source>
</evidence>
<evidence type="ECO:0000259" key="6">
    <source>
        <dbReference type="Pfam" id="PF00082"/>
    </source>
</evidence>